<evidence type="ECO:0000256" key="4">
    <source>
        <dbReference type="ARBA" id="ARBA00023136"/>
    </source>
</evidence>
<dbReference type="AlphaFoldDB" id="A0A5N6ZCT0"/>
<organism evidence="9 10">
    <name type="scientific">Aspergillus coremiiformis</name>
    <dbReference type="NCBI Taxonomy" id="138285"/>
    <lineage>
        <taxon>Eukaryota</taxon>
        <taxon>Fungi</taxon>
        <taxon>Dikarya</taxon>
        <taxon>Ascomycota</taxon>
        <taxon>Pezizomycotina</taxon>
        <taxon>Eurotiomycetes</taxon>
        <taxon>Eurotiomycetidae</taxon>
        <taxon>Eurotiales</taxon>
        <taxon>Aspergillaceae</taxon>
        <taxon>Aspergillus</taxon>
        <taxon>Aspergillus subgen. Circumdati</taxon>
    </lineage>
</organism>
<keyword evidence="7" id="KW-0732">Signal</keyword>
<dbReference type="InterPro" id="IPR052337">
    <property type="entry name" value="SAT4-like"/>
</dbReference>
<protein>
    <recommendedName>
        <fullName evidence="8">Rhodopsin domain-containing protein</fullName>
    </recommendedName>
</protein>
<dbReference type="InterPro" id="IPR049326">
    <property type="entry name" value="Rhodopsin_dom_fungi"/>
</dbReference>
<evidence type="ECO:0000256" key="2">
    <source>
        <dbReference type="ARBA" id="ARBA00022692"/>
    </source>
</evidence>
<evidence type="ECO:0000256" key="1">
    <source>
        <dbReference type="ARBA" id="ARBA00004141"/>
    </source>
</evidence>
<dbReference type="GO" id="GO:0016020">
    <property type="term" value="C:membrane"/>
    <property type="evidence" value="ECO:0007669"/>
    <property type="project" value="UniProtKB-SubCell"/>
</dbReference>
<feature type="transmembrane region" description="Helical" evidence="6">
    <location>
        <begin position="95"/>
        <end position="112"/>
    </location>
</feature>
<reference evidence="10" key="1">
    <citation type="submission" date="2019-04" db="EMBL/GenBank/DDBJ databases">
        <title>Friends and foes A comparative genomics studyof 23 Aspergillus species from section Flavi.</title>
        <authorList>
            <consortium name="DOE Joint Genome Institute"/>
            <person name="Kjaerbolling I."/>
            <person name="Vesth T."/>
            <person name="Frisvad J.C."/>
            <person name="Nybo J.L."/>
            <person name="Theobald S."/>
            <person name="Kildgaard S."/>
            <person name="Isbrandt T."/>
            <person name="Kuo A."/>
            <person name="Sato A."/>
            <person name="Lyhne E.K."/>
            <person name="Kogle M.E."/>
            <person name="Wiebenga A."/>
            <person name="Kun R.S."/>
            <person name="Lubbers R.J."/>
            <person name="Makela M.R."/>
            <person name="Barry K."/>
            <person name="Chovatia M."/>
            <person name="Clum A."/>
            <person name="Daum C."/>
            <person name="Haridas S."/>
            <person name="He G."/>
            <person name="LaButti K."/>
            <person name="Lipzen A."/>
            <person name="Mondo S."/>
            <person name="Riley R."/>
            <person name="Salamov A."/>
            <person name="Simmons B.A."/>
            <person name="Magnuson J.K."/>
            <person name="Henrissat B."/>
            <person name="Mortensen U.H."/>
            <person name="Larsen T.O."/>
            <person name="Devries R.P."/>
            <person name="Grigoriev I.V."/>
            <person name="Machida M."/>
            <person name="Baker S.E."/>
            <person name="Andersen M.R."/>
        </authorList>
    </citation>
    <scope>NUCLEOTIDE SEQUENCE [LARGE SCALE GENOMIC DNA]</scope>
    <source>
        <strain evidence="10">CBS 553.77</strain>
    </source>
</reference>
<feature type="domain" description="Rhodopsin" evidence="8">
    <location>
        <begin position="113"/>
        <end position="352"/>
    </location>
</feature>
<gene>
    <name evidence="9" type="ORF">BDV28DRAFT_163073</name>
</gene>
<evidence type="ECO:0000259" key="8">
    <source>
        <dbReference type="Pfam" id="PF20684"/>
    </source>
</evidence>
<keyword evidence="3 6" id="KW-1133">Transmembrane helix</keyword>
<evidence type="ECO:0000256" key="5">
    <source>
        <dbReference type="ARBA" id="ARBA00038359"/>
    </source>
</evidence>
<evidence type="ECO:0000313" key="9">
    <source>
        <dbReference type="EMBL" id="KAE8355451.1"/>
    </source>
</evidence>
<dbReference type="OrthoDB" id="2496787at2759"/>
<sequence>MKANRCLLPLLVLGITVHAADPDPNEFPSSAISCMKQLFPSAEWNSTTYLCANDSRQTALVDCVLATGSMKEELVTKRLAQEACGITPDKGPPPVAGTTLVPFILGTFFFTVRMMIKGFNLGGGWGADDFTIIVAFAMGMAMFVLNIYMIQYGFGKNIWDIPLNDITRFYQCFQGFAVMYKMQISLAKISVCLFLLRIFQTRLFRTIAYTLIGINASIGLTWALVDGLRCTPVHLTWDGWTKEEPGTCINFVNAILANCVVNIIVDTIMVVMPVYEVSKLQLPPLKKFSVGLMFVMGSVLTVIAIIRLVVFWNHRWGSSETVSLYPMIHWSVIESQVAIICACLPSFRALLNHFFPGVFSGSSRRTYASGPSNLYAKPQSNGQSRISKSVSYSVQYTSPSQRDYSNSFVQLVDLDRNSSHHGRQ</sequence>
<evidence type="ECO:0000256" key="3">
    <source>
        <dbReference type="ARBA" id="ARBA00022989"/>
    </source>
</evidence>
<dbReference type="PANTHER" id="PTHR33048:SF141">
    <property type="entry name" value="INTEGRAL MEMBRANE PROTEIN-RELATED"/>
    <property type="match status" value="1"/>
</dbReference>
<dbReference type="Proteomes" id="UP000327118">
    <property type="component" value="Unassembled WGS sequence"/>
</dbReference>
<evidence type="ECO:0000256" key="6">
    <source>
        <dbReference type="SAM" id="Phobius"/>
    </source>
</evidence>
<evidence type="ECO:0000256" key="7">
    <source>
        <dbReference type="SAM" id="SignalP"/>
    </source>
</evidence>
<dbReference type="PANTHER" id="PTHR33048">
    <property type="entry name" value="PTH11-LIKE INTEGRAL MEMBRANE PROTEIN (AFU_ORTHOLOGUE AFUA_5G11245)"/>
    <property type="match status" value="1"/>
</dbReference>
<comment type="similarity">
    <text evidence="5">Belongs to the SAT4 family.</text>
</comment>
<accession>A0A5N6ZCT0</accession>
<proteinExistence type="inferred from homology"/>
<feature type="signal peptide" evidence="7">
    <location>
        <begin position="1"/>
        <end position="22"/>
    </location>
</feature>
<feature type="transmembrane region" description="Helical" evidence="6">
    <location>
        <begin position="203"/>
        <end position="225"/>
    </location>
</feature>
<feature type="transmembrane region" description="Helical" evidence="6">
    <location>
        <begin position="174"/>
        <end position="196"/>
    </location>
</feature>
<comment type="subcellular location">
    <subcellularLocation>
        <location evidence="1">Membrane</location>
        <topology evidence="1">Multi-pass membrane protein</topology>
    </subcellularLocation>
</comment>
<evidence type="ECO:0000313" key="10">
    <source>
        <dbReference type="Proteomes" id="UP000327118"/>
    </source>
</evidence>
<keyword evidence="4 6" id="KW-0472">Membrane</keyword>
<feature type="transmembrane region" description="Helical" evidence="6">
    <location>
        <begin position="290"/>
        <end position="312"/>
    </location>
</feature>
<keyword evidence="10" id="KW-1185">Reference proteome</keyword>
<keyword evidence="2 6" id="KW-0812">Transmembrane</keyword>
<feature type="chain" id="PRO_5024993271" description="Rhodopsin domain-containing protein" evidence="7">
    <location>
        <begin position="23"/>
        <end position="424"/>
    </location>
</feature>
<feature type="transmembrane region" description="Helical" evidence="6">
    <location>
        <begin position="132"/>
        <end position="154"/>
    </location>
</feature>
<name>A0A5N6ZCT0_9EURO</name>
<dbReference type="Pfam" id="PF20684">
    <property type="entry name" value="Fung_rhodopsin"/>
    <property type="match status" value="1"/>
</dbReference>
<dbReference type="EMBL" id="ML739052">
    <property type="protein sequence ID" value="KAE8355451.1"/>
    <property type="molecule type" value="Genomic_DNA"/>
</dbReference>